<feature type="region of interest" description="Disordered" evidence="1">
    <location>
        <begin position="81"/>
        <end position="100"/>
    </location>
</feature>
<evidence type="ECO:0000256" key="1">
    <source>
        <dbReference type="SAM" id="MobiDB-lite"/>
    </source>
</evidence>
<evidence type="ECO:0000313" key="3">
    <source>
        <dbReference type="Proteomes" id="UP000653305"/>
    </source>
</evidence>
<dbReference type="Proteomes" id="UP000653305">
    <property type="component" value="Unassembled WGS sequence"/>
</dbReference>
<proteinExistence type="predicted"/>
<accession>A0A830B7Y4</accession>
<comment type="caution">
    <text evidence="2">The sequence shown here is derived from an EMBL/GenBank/DDBJ whole genome shotgun (WGS) entry which is preliminary data.</text>
</comment>
<name>A0A830B7Y4_9LAMI</name>
<protein>
    <submittedName>
        <fullName evidence="2">Uncharacterized protein</fullName>
    </submittedName>
</protein>
<reference evidence="2" key="1">
    <citation type="submission" date="2020-07" db="EMBL/GenBank/DDBJ databases">
        <title>Ethylene signaling mediates host invasion by parasitic plants.</title>
        <authorList>
            <person name="Yoshida S."/>
        </authorList>
    </citation>
    <scope>NUCLEOTIDE SEQUENCE</scope>
    <source>
        <strain evidence="2">Okayama</strain>
    </source>
</reference>
<keyword evidence="3" id="KW-1185">Reference proteome</keyword>
<dbReference type="AlphaFoldDB" id="A0A830B7Y4"/>
<gene>
    <name evidence="2" type="ORF">PHJA_000523500</name>
</gene>
<dbReference type="EMBL" id="BMAC01000070">
    <property type="protein sequence ID" value="GFP83800.1"/>
    <property type="molecule type" value="Genomic_DNA"/>
</dbReference>
<sequence>MERLSVAVPEEIILADLADENVRVIGICTFPGIIGTRLATRVGEKAMKRKLISGVLMATADELLQSRLMMEKGILIIGSFSSPTRGNRGDNLPNDINEKV</sequence>
<evidence type="ECO:0000313" key="2">
    <source>
        <dbReference type="EMBL" id="GFP83800.1"/>
    </source>
</evidence>
<organism evidence="2 3">
    <name type="scientific">Phtheirospermum japonicum</name>
    <dbReference type="NCBI Taxonomy" id="374723"/>
    <lineage>
        <taxon>Eukaryota</taxon>
        <taxon>Viridiplantae</taxon>
        <taxon>Streptophyta</taxon>
        <taxon>Embryophyta</taxon>
        <taxon>Tracheophyta</taxon>
        <taxon>Spermatophyta</taxon>
        <taxon>Magnoliopsida</taxon>
        <taxon>eudicotyledons</taxon>
        <taxon>Gunneridae</taxon>
        <taxon>Pentapetalae</taxon>
        <taxon>asterids</taxon>
        <taxon>lamiids</taxon>
        <taxon>Lamiales</taxon>
        <taxon>Orobanchaceae</taxon>
        <taxon>Orobanchaceae incertae sedis</taxon>
        <taxon>Phtheirospermum</taxon>
    </lineage>
</organism>